<keyword evidence="3" id="KW-1185">Reference proteome</keyword>
<evidence type="ECO:0000313" key="3">
    <source>
        <dbReference type="Proteomes" id="UP000198878"/>
    </source>
</evidence>
<gene>
    <name evidence="2" type="ORF">SAMN05421837_112113</name>
</gene>
<dbReference type="InterPro" id="IPR038694">
    <property type="entry name" value="DUF427_sf"/>
</dbReference>
<proteinExistence type="predicted"/>
<organism evidence="2 3">
    <name type="scientific">Amycolatopsis pretoriensis</name>
    <dbReference type="NCBI Taxonomy" id="218821"/>
    <lineage>
        <taxon>Bacteria</taxon>
        <taxon>Bacillati</taxon>
        <taxon>Actinomycetota</taxon>
        <taxon>Actinomycetes</taxon>
        <taxon>Pseudonocardiales</taxon>
        <taxon>Pseudonocardiaceae</taxon>
        <taxon>Amycolatopsis</taxon>
    </lineage>
</organism>
<dbReference type="EMBL" id="FNUJ01000012">
    <property type="protein sequence ID" value="SEF37002.1"/>
    <property type="molecule type" value="Genomic_DNA"/>
</dbReference>
<feature type="domain" description="DUF427" evidence="1">
    <location>
        <begin position="24"/>
        <end position="115"/>
    </location>
</feature>
<dbReference type="STRING" id="218821.SAMN05421837_112113"/>
<dbReference type="Pfam" id="PF04248">
    <property type="entry name" value="NTP_transf_9"/>
    <property type="match status" value="1"/>
</dbReference>
<dbReference type="PANTHER" id="PTHR34310">
    <property type="entry name" value="DUF427 DOMAIN PROTEIN (AFU_ORTHOLOGUE AFUA_3G02220)"/>
    <property type="match status" value="1"/>
</dbReference>
<evidence type="ECO:0000313" key="2">
    <source>
        <dbReference type="EMBL" id="SEF37002.1"/>
    </source>
</evidence>
<evidence type="ECO:0000259" key="1">
    <source>
        <dbReference type="Pfam" id="PF04248"/>
    </source>
</evidence>
<protein>
    <submittedName>
        <fullName evidence="2">Uncharacterized conserved protein, DUF427 family</fullName>
    </submittedName>
</protein>
<dbReference type="RefSeq" id="WP_086673054.1">
    <property type="nucleotide sequence ID" value="NZ_FNUJ01000012.1"/>
</dbReference>
<dbReference type="OrthoDB" id="285364at2"/>
<dbReference type="InterPro" id="IPR007361">
    <property type="entry name" value="DUF427"/>
</dbReference>
<dbReference type="Gene3D" id="2.170.150.40">
    <property type="entry name" value="Domain of unknown function (DUF427)"/>
    <property type="match status" value="1"/>
</dbReference>
<reference evidence="3" key="1">
    <citation type="submission" date="2016-10" db="EMBL/GenBank/DDBJ databases">
        <authorList>
            <person name="Varghese N."/>
            <person name="Submissions S."/>
        </authorList>
    </citation>
    <scope>NUCLEOTIDE SEQUENCE [LARGE SCALE GENOMIC DNA]</scope>
    <source>
        <strain evidence="3">DSM 44654</strain>
    </source>
</reference>
<dbReference type="Proteomes" id="UP000198878">
    <property type="component" value="Unassembled WGS sequence"/>
</dbReference>
<accession>A0A1H5RF34</accession>
<dbReference type="PANTHER" id="PTHR34310:SF9">
    <property type="entry name" value="BLR5716 PROTEIN"/>
    <property type="match status" value="1"/>
</dbReference>
<dbReference type="AlphaFoldDB" id="A0A1H5RF34"/>
<sequence>MPEKKVLVPGPDHPITVEPTQARVVVKAGGRVIADSRNAFTLQESTYPAVQYIPLADVDAGVLERTDHETYCPYKGDASYYTLNAGEVKGENAVWTYEKPYDPVARIKDHVAFYPNVVDSIELVED</sequence>
<name>A0A1H5RF34_9PSEU</name>